<dbReference type="PANTHER" id="PTHR36223">
    <property type="entry name" value="BETA-LACTAMASE-TYPE TRANSPEPTIDASE FOLD DOMAIN CONTAINING PROTEIN"/>
    <property type="match status" value="1"/>
</dbReference>
<dbReference type="InterPro" id="IPR057678">
    <property type="entry name" value="DUF7918"/>
</dbReference>
<sequence length="279" mass="30955">MHIDEYSAWICIEGLATPVHDVQRENSSSSCWIASQVGKKFSVNWYNATRQTPVQATVIIDGNVCDNHIMLDAQRYPNKPSGVGISNLSRADDDSYLDTVGASMDIGTITLQLWRIEVQEVVSETLKHRYGATTLDDRIVHERSKKAGAHHVTYGEEYASPAPTVDMVRGRTIDTAPVATFSFKYRPYDILLANGIIPRPTPPPNTSSSSAQLEVDEETAAQIRRLEVRNALKLVIQSPSLRELPHHPESTQCSKNEGQARGQLGNSEKFGQIEITQKI</sequence>
<keyword evidence="4" id="KW-1185">Reference proteome</keyword>
<dbReference type="Pfam" id="PF25534">
    <property type="entry name" value="DUF7918"/>
    <property type="match status" value="1"/>
</dbReference>
<accession>A0A9W8JI82</accession>
<proteinExistence type="predicted"/>
<dbReference type="PANTHER" id="PTHR36223:SF1">
    <property type="entry name" value="TRANSCRIPTION ELONGATION FACTOR EAF N-TERMINAL DOMAIN-CONTAINING PROTEIN"/>
    <property type="match status" value="1"/>
</dbReference>
<dbReference type="AlphaFoldDB" id="A0A9W8JI82"/>
<organism evidence="3 4">
    <name type="scientific">Candolleomyces eurysporus</name>
    <dbReference type="NCBI Taxonomy" id="2828524"/>
    <lineage>
        <taxon>Eukaryota</taxon>
        <taxon>Fungi</taxon>
        <taxon>Dikarya</taxon>
        <taxon>Basidiomycota</taxon>
        <taxon>Agaricomycotina</taxon>
        <taxon>Agaricomycetes</taxon>
        <taxon>Agaricomycetidae</taxon>
        <taxon>Agaricales</taxon>
        <taxon>Agaricineae</taxon>
        <taxon>Psathyrellaceae</taxon>
        <taxon>Candolleomyces</taxon>
    </lineage>
</organism>
<evidence type="ECO:0000313" key="3">
    <source>
        <dbReference type="EMBL" id="KAJ2934962.1"/>
    </source>
</evidence>
<evidence type="ECO:0000313" key="4">
    <source>
        <dbReference type="Proteomes" id="UP001140091"/>
    </source>
</evidence>
<evidence type="ECO:0000259" key="2">
    <source>
        <dbReference type="Pfam" id="PF25534"/>
    </source>
</evidence>
<feature type="region of interest" description="Disordered" evidence="1">
    <location>
        <begin position="240"/>
        <end position="269"/>
    </location>
</feature>
<evidence type="ECO:0000256" key="1">
    <source>
        <dbReference type="SAM" id="MobiDB-lite"/>
    </source>
</evidence>
<comment type="caution">
    <text evidence="3">The sequence shown here is derived from an EMBL/GenBank/DDBJ whole genome shotgun (WGS) entry which is preliminary data.</text>
</comment>
<feature type="region of interest" description="Disordered" evidence="1">
    <location>
        <begin position="196"/>
        <end position="216"/>
    </location>
</feature>
<gene>
    <name evidence="3" type="ORF">H1R20_g2102</name>
</gene>
<feature type="non-terminal residue" evidence="3">
    <location>
        <position position="1"/>
    </location>
</feature>
<dbReference type="OrthoDB" id="3364132at2759"/>
<dbReference type="EMBL" id="JANBPK010000707">
    <property type="protein sequence ID" value="KAJ2934962.1"/>
    <property type="molecule type" value="Genomic_DNA"/>
</dbReference>
<reference evidence="3" key="1">
    <citation type="submission" date="2022-06" db="EMBL/GenBank/DDBJ databases">
        <title>Genome Sequence of Candolleomyces eurysporus.</title>
        <authorList>
            <person name="Buettner E."/>
        </authorList>
    </citation>
    <scope>NUCLEOTIDE SEQUENCE</scope>
    <source>
        <strain evidence="3">VTCC 930004</strain>
    </source>
</reference>
<protein>
    <recommendedName>
        <fullName evidence="2">DUF7918 domain-containing protein</fullName>
    </recommendedName>
</protein>
<feature type="domain" description="DUF7918" evidence="2">
    <location>
        <begin position="99"/>
        <end position="199"/>
    </location>
</feature>
<name>A0A9W8JI82_9AGAR</name>
<dbReference type="Proteomes" id="UP001140091">
    <property type="component" value="Unassembled WGS sequence"/>
</dbReference>